<dbReference type="GO" id="GO:0036064">
    <property type="term" value="C:ciliary basal body"/>
    <property type="evidence" value="ECO:0007669"/>
    <property type="project" value="TreeGrafter"/>
</dbReference>
<reference evidence="3" key="2">
    <citation type="submission" date="2025-08" db="UniProtKB">
        <authorList>
            <consortium name="Ensembl"/>
        </authorList>
    </citation>
    <scope>IDENTIFICATION</scope>
</reference>
<dbReference type="InterPro" id="IPR051889">
    <property type="entry name" value="CEP41"/>
</dbReference>
<accession>H2ZSS3</accession>
<proteinExistence type="predicted"/>
<organism evidence="3 4">
    <name type="scientific">Latimeria chalumnae</name>
    <name type="common">Coelacanth</name>
    <dbReference type="NCBI Taxonomy" id="7897"/>
    <lineage>
        <taxon>Eukaryota</taxon>
        <taxon>Metazoa</taxon>
        <taxon>Chordata</taxon>
        <taxon>Craniata</taxon>
        <taxon>Vertebrata</taxon>
        <taxon>Euteleostomi</taxon>
        <taxon>Coelacanthiformes</taxon>
        <taxon>Coelacanthidae</taxon>
        <taxon>Latimeria</taxon>
    </lineage>
</organism>
<reference evidence="4" key="1">
    <citation type="submission" date="2011-08" db="EMBL/GenBank/DDBJ databases">
        <title>The draft genome of Latimeria chalumnae.</title>
        <authorList>
            <person name="Di Palma F."/>
            <person name="Alfoldi J."/>
            <person name="Johnson J."/>
            <person name="Berlin A."/>
            <person name="Gnerre S."/>
            <person name="Jaffe D."/>
            <person name="MacCallum I."/>
            <person name="Young S."/>
            <person name="Walker B.J."/>
            <person name="Lander E."/>
            <person name="Lindblad-Toh K."/>
        </authorList>
    </citation>
    <scope>NUCLEOTIDE SEQUENCE [LARGE SCALE GENOMIC DNA]</scope>
    <source>
        <strain evidence="4">Wild caught</strain>
    </source>
</reference>
<dbReference type="InParanoid" id="H2ZSS3"/>
<feature type="compositionally biased region" description="Low complexity" evidence="2">
    <location>
        <begin position="97"/>
        <end position="131"/>
    </location>
</feature>
<evidence type="ECO:0000313" key="4">
    <source>
        <dbReference type="Proteomes" id="UP000008672"/>
    </source>
</evidence>
<keyword evidence="1" id="KW-0963">Cytoplasm</keyword>
<dbReference type="EMBL" id="AFYH01239218">
    <property type="status" value="NOT_ANNOTATED_CDS"/>
    <property type="molecule type" value="Genomic_DNA"/>
</dbReference>
<dbReference type="OMA" id="YPAENKW"/>
<dbReference type="OrthoDB" id="9905002at2759"/>
<evidence type="ECO:0000256" key="2">
    <source>
        <dbReference type="SAM" id="MobiDB-lite"/>
    </source>
</evidence>
<feature type="compositionally biased region" description="Polar residues" evidence="2">
    <location>
        <begin position="84"/>
        <end position="93"/>
    </location>
</feature>
<dbReference type="PANTHER" id="PTHR44390">
    <property type="entry name" value="CENTROSOMAL PROTEIN OF 41 KDA"/>
    <property type="match status" value="1"/>
</dbReference>
<dbReference type="GeneTree" id="ENSGT00390000002222"/>
<dbReference type="HOGENOM" id="CLU_1926885_0_0_1"/>
<feature type="region of interest" description="Disordered" evidence="2">
    <location>
        <begin position="83"/>
        <end position="131"/>
    </location>
</feature>
<dbReference type="EMBL" id="AFYH01239219">
    <property type="status" value="NOT_ANNOTATED_CDS"/>
    <property type="molecule type" value="Genomic_DNA"/>
</dbReference>
<dbReference type="Proteomes" id="UP000008672">
    <property type="component" value="Unassembled WGS sequence"/>
</dbReference>
<dbReference type="PANTHER" id="PTHR44390:SF1">
    <property type="entry name" value="CENTROSOMAL PROTEIN OF 41 KDA"/>
    <property type="match status" value="1"/>
</dbReference>
<evidence type="ECO:0000313" key="3">
    <source>
        <dbReference type="Ensembl" id="ENSLACP00000000444.1"/>
    </source>
</evidence>
<feature type="region of interest" description="Disordered" evidence="2">
    <location>
        <begin position="28"/>
        <end position="59"/>
    </location>
</feature>
<sequence>MSERGIENLFMLSGGLKVIAQKFPEGLTTGTFPASCPQNSQPGSGRRRTVSREPSYPAENKWRFTAEDLDKIQHYLEEMLIPTDSASHLSRVSTGRAYSTASSARSSQAPSVAGSASARSERSSTSSRPWK</sequence>
<name>H2ZSS3_LATCH</name>
<evidence type="ECO:0000256" key="1">
    <source>
        <dbReference type="ARBA" id="ARBA00022490"/>
    </source>
</evidence>
<dbReference type="AlphaFoldDB" id="H2ZSS3"/>
<keyword evidence="4" id="KW-1185">Reference proteome</keyword>
<dbReference type="Bgee" id="ENSLACG00000000399">
    <property type="expression patterns" value="Expressed in mesonephros and 1 other cell type or tissue"/>
</dbReference>
<dbReference type="STRING" id="7897.ENSLACP00000000444"/>
<protein>
    <submittedName>
        <fullName evidence="3">Uncharacterized protein</fullName>
    </submittedName>
</protein>
<reference evidence="3" key="3">
    <citation type="submission" date="2025-09" db="UniProtKB">
        <authorList>
            <consortium name="Ensembl"/>
        </authorList>
    </citation>
    <scope>IDENTIFICATION</scope>
</reference>
<dbReference type="KEGG" id="lcm:102353081"/>
<dbReference type="EMBL" id="AFYH01239217">
    <property type="status" value="NOT_ANNOTATED_CDS"/>
    <property type="molecule type" value="Genomic_DNA"/>
</dbReference>
<dbReference type="eggNOG" id="ENOG502QR8A">
    <property type="taxonomic scope" value="Eukaryota"/>
</dbReference>
<dbReference type="Ensembl" id="ENSLACT00000000446.1">
    <property type="protein sequence ID" value="ENSLACP00000000444.1"/>
    <property type="gene ID" value="ENSLACG00000000399.1"/>
</dbReference>
<dbReference type="GO" id="GO:0060271">
    <property type="term" value="P:cilium assembly"/>
    <property type="evidence" value="ECO:0007669"/>
    <property type="project" value="TreeGrafter"/>
</dbReference>
<feature type="compositionally biased region" description="Polar residues" evidence="2">
    <location>
        <begin position="28"/>
        <end position="43"/>
    </location>
</feature>